<sequence length="246" mass="27195">MTDKTQYDAMFSGVIGQDYELLNLICPLATQMSRLVGEAAAGYSVKTTGNLNVVELGGGTGITSLSLLTASDKFNILSIDNEPVMQEQAKKHLHKWVVEGNLAFCGDDALTALKNIATDSVDIVASAYTLHNFLDTYREQVIQEIFRVLKPGGQFINGDRYGLDDISKHTRIIQQEVAGYFKVLTRINKLEVLEHWIVHLFGDESENHVMRESVALTQLRNAGFSDINLSHRLEVNALVTATKPGL</sequence>
<keyword evidence="1 4" id="KW-0489">Methyltransferase</keyword>
<dbReference type="RefSeq" id="WP_127026969.1">
    <property type="nucleotide sequence ID" value="NZ_RYFG02000120.1"/>
</dbReference>
<dbReference type="GO" id="GO:0008168">
    <property type="term" value="F:methyltransferase activity"/>
    <property type="evidence" value="ECO:0007669"/>
    <property type="project" value="UniProtKB-KW"/>
</dbReference>
<feature type="domain" description="Methyltransferase" evidence="3">
    <location>
        <begin position="53"/>
        <end position="153"/>
    </location>
</feature>
<dbReference type="CDD" id="cd02440">
    <property type="entry name" value="AdoMet_MTases"/>
    <property type="match status" value="1"/>
</dbReference>
<evidence type="ECO:0000259" key="3">
    <source>
        <dbReference type="Pfam" id="PF13649"/>
    </source>
</evidence>
<evidence type="ECO:0000256" key="1">
    <source>
        <dbReference type="ARBA" id="ARBA00022603"/>
    </source>
</evidence>
<dbReference type="Proteomes" id="UP000733744">
    <property type="component" value="Unassembled WGS sequence"/>
</dbReference>
<evidence type="ECO:0000313" key="5">
    <source>
        <dbReference type="Proteomes" id="UP000733744"/>
    </source>
</evidence>
<dbReference type="EMBL" id="RYFG02000120">
    <property type="protein sequence ID" value="TRW89932.1"/>
    <property type="molecule type" value="Genomic_DNA"/>
</dbReference>
<dbReference type="Gene3D" id="3.40.50.150">
    <property type="entry name" value="Vaccinia Virus protein VP39"/>
    <property type="match status" value="1"/>
</dbReference>
<reference evidence="4 5" key="1">
    <citation type="journal article" date="2019" name="Antonie Van Leeuwenhoek">
        <title>Description of 'Ca. Methylobacter oryzae' KRF1, a novel species from the environmentally important Methylobacter clade 2.</title>
        <authorList>
            <person name="Khatri K."/>
            <person name="Mohite J.A."/>
            <person name="Pandit P.S."/>
            <person name="Bahulikar R."/>
            <person name="Rahalkar M.C."/>
        </authorList>
    </citation>
    <scope>NUCLEOTIDE SEQUENCE [LARGE SCALE GENOMIC DNA]</scope>
    <source>
        <strain evidence="4 5">KRF1</strain>
    </source>
</reference>
<keyword evidence="2" id="KW-0808">Transferase</keyword>
<gene>
    <name evidence="4" type="ORF">EKO24_020120</name>
</gene>
<evidence type="ECO:0000313" key="4">
    <source>
        <dbReference type="EMBL" id="TRW89932.1"/>
    </source>
</evidence>
<protein>
    <submittedName>
        <fullName evidence="4">Class I SAM-dependent methyltransferase</fullName>
    </submittedName>
</protein>
<dbReference type="PANTHER" id="PTHR43861">
    <property type="entry name" value="TRANS-ACONITATE 2-METHYLTRANSFERASE-RELATED"/>
    <property type="match status" value="1"/>
</dbReference>
<dbReference type="InterPro" id="IPR041698">
    <property type="entry name" value="Methyltransf_25"/>
</dbReference>
<dbReference type="GO" id="GO:0032259">
    <property type="term" value="P:methylation"/>
    <property type="evidence" value="ECO:0007669"/>
    <property type="project" value="UniProtKB-KW"/>
</dbReference>
<dbReference type="SUPFAM" id="SSF53335">
    <property type="entry name" value="S-adenosyl-L-methionine-dependent methyltransferases"/>
    <property type="match status" value="1"/>
</dbReference>
<dbReference type="PANTHER" id="PTHR43861:SF1">
    <property type="entry name" value="TRANS-ACONITATE 2-METHYLTRANSFERASE"/>
    <property type="match status" value="1"/>
</dbReference>
<dbReference type="Pfam" id="PF13649">
    <property type="entry name" value="Methyltransf_25"/>
    <property type="match status" value="1"/>
</dbReference>
<organism evidence="4 5">
    <name type="scientific">Candidatus Methylobacter oryzae</name>
    <dbReference type="NCBI Taxonomy" id="2497749"/>
    <lineage>
        <taxon>Bacteria</taxon>
        <taxon>Pseudomonadati</taxon>
        <taxon>Pseudomonadota</taxon>
        <taxon>Gammaproteobacteria</taxon>
        <taxon>Methylococcales</taxon>
        <taxon>Methylococcaceae</taxon>
        <taxon>Methylobacter</taxon>
    </lineage>
</organism>
<evidence type="ECO:0000256" key="2">
    <source>
        <dbReference type="ARBA" id="ARBA00022679"/>
    </source>
</evidence>
<comment type="caution">
    <text evidence="4">The sequence shown here is derived from an EMBL/GenBank/DDBJ whole genome shotgun (WGS) entry which is preliminary data.</text>
</comment>
<dbReference type="InterPro" id="IPR029063">
    <property type="entry name" value="SAM-dependent_MTases_sf"/>
</dbReference>
<proteinExistence type="predicted"/>
<name>A0ABY3C683_9GAMM</name>
<accession>A0ABY3C683</accession>
<keyword evidence="5" id="KW-1185">Reference proteome</keyword>